<keyword evidence="9" id="KW-0511">Multifunctional enzyme</keyword>
<protein>
    <recommendedName>
        <fullName evidence="1">RNA-directed DNA polymerase</fullName>
        <ecNumber evidence="1">2.7.7.49</ecNumber>
    </recommendedName>
</protein>
<evidence type="ECO:0000259" key="10">
    <source>
        <dbReference type="PROSITE" id="PS50878"/>
    </source>
</evidence>
<evidence type="ECO:0000256" key="1">
    <source>
        <dbReference type="ARBA" id="ARBA00012493"/>
    </source>
</evidence>
<dbReference type="GO" id="GO:0008233">
    <property type="term" value="F:peptidase activity"/>
    <property type="evidence" value="ECO:0007669"/>
    <property type="project" value="UniProtKB-KW"/>
</dbReference>
<evidence type="ECO:0000256" key="8">
    <source>
        <dbReference type="ARBA" id="ARBA00022918"/>
    </source>
</evidence>
<dbReference type="Gene3D" id="3.10.10.10">
    <property type="entry name" value="HIV Type 1 Reverse Transcriptase, subunit A, domain 1"/>
    <property type="match status" value="1"/>
</dbReference>
<dbReference type="SUPFAM" id="SSF56672">
    <property type="entry name" value="DNA/RNA polymerases"/>
    <property type="match status" value="1"/>
</dbReference>
<dbReference type="InterPro" id="IPR041577">
    <property type="entry name" value="RT_RNaseH_2"/>
</dbReference>
<dbReference type="FunFam" id="3.10.10.10:FF:000007">
    <property type="entry name" value="Retrovirus-related Pol polyprotein from transposon 17.6-like Protein"/>
    <property type="match status" value="1"/>
</dbReference>
<dbReference type="InterPro" id="IPR050951">
    <property type="entry name" value="Retrovirus_Pol_polyprotein"/>
</dbReference>
<evidence type="ECO:0000256" key="6">
    <source>
        <dbReference type="ARBA" id="ARBA00022759"/>
    </source>
</evidence>
<dbReference type="Proteomes" id="UP000075880">
    <property type="component" value="Unassembled WGS sequence"/>
</dbReference>
<dbReference type="EC" id="2.7.7.49" evidence="1"/>
<dbReference type="FunFam" id="3.30.70.270:FF:000020">
    <property type="entry name" value="Transposon Tf2-6 polyprotein-like Protein"/>
    <property type="match status" value="1"/>
</dbReference>
<organism evidence="11 12">
    <name type="scientific">Anopheles atroparvus</name>
    <name type="common">European mosquito</name>
    <dbReference type="NCBI Taxonomy" id="41427"/>
    <lineage>
        <taxon>Eukaryota</taxon>
        <taxon>Metazoa</taxon>
        <taxon>Ecdysozoa</taxon>
        <taxon>Arthropoda</taxon>
        <taxon>Hexapoda</taxon>
        <taxon>Insecta</taxon>
        <taxon>Pterygota</taxon>
        <taxon>Neoptera</taxon>
        <taxon>Endopterygota</taxon>
        <taxon>Diptera</taxon>
        <taxon>Nematocera</taxon>
        <taxon>Culicoidea</taxon>
        <taxon>Culicidae</taxon>
        <taxon>Anophelinae</taxon>
        <taxon>Anopheles</taxon>
    </lineage>
</organism>
<evidence type="ECO:0000256" key="2">
    <source>
        <dbReference type="ARBA" id="ARBA00022670"/>
    </source>
</evidence>
<keyword evidence="3" id="KW-0808">Transferase</keyword>
<keyword evidence="2" id="KW-0645">Protease</keyword>
<dbReference type="PANTHER" id="PTHR37984">
    <property type="entry name" value="PROTEIN CBG26694"/>
    <property type="match status" value="1"/>
</dbReference>
<dbReference type="CDD" id="cd01647">
    <property type="entry name" value="RT_LTR"/>
    <property type="match status" value="1"/>
</dbReference>
<evidence type="ECO:0000256" key="3">
    <source>
        <dbReference type="ARBA" id="ARBA00022679"/>
    </source>
</evidence>
<proteinExistence type="predicted"/>
<keyword evidence="5" id="KW-0540">Nuclease</keyword>
<dbReference type="Gene3D" id="3.30.70.270">
    <property type="match status" value="2"/>
</dbReference>
<accession>A0AAG5D8F6</accession>
<dbReference type="InterPro" id="IPR000477">
    <property type="entry name" value="RT_dom"/>
</dbReference>
<dbReference type="InterPro" id="IPR043502">
    <property type="entry name" value="DNA/RNA_pol_sf"/>
</dbReference>
<dbReference type="PANTHER" id="PTHR37984:SF5">
    <property type="entry name" value="PROTEIN NYNRIN-LIKE"/>
    <property type="match status" value="1"/>
</dbReference>
<name>A0AAG5D8F6_ANOAO</name>
<feature type="domain" description="Reverse transcriptase" evidence="10">
    <location>
        <begin position="236"/>
        <end position="420"/>
    </location>
</feature>
<dbReference type="CDD" id="cd09274">
    <property type="entry name" value="RNase_HI_RT_Ty3"/>
    <property type="match status" value="1"/>
</dbReference>
<keyword evidence="6" id="KW-0255">Endonuclease</keyword>
<reference evidence="11" key="1">
    <citation type="submission" date="2024-04" db="UniProtKB">
        <authorList>
            <consortium name="EnsemblMetazoa"/>
        </authorList>
    </citation>
    <scope>IDENTIFICATION</scope>
    <source>
        <strain evidence="11">EBRO</strain>
    </source>
</reference>
<dbReference type="Pfam" id="PF00078">
    <property type="entry name" value="RVT_1"/>
    <property type="match status" value="1"/>
</dbReference>
<dbReference type="Pfam" id="PF17919">
    <property type="entry name" value="RT_RNaseH_2"/>
    <property type="match status" value="1"/>
</dbReference>
<evidence type="ECO:0000313" key="11">
    <source>
        <dbReference type="EnsemblMetazoa" id="ENSAATROPP007592"/>
    </source>
</evidence>
<dbReference type="EnsemblMetazoa" id="ENSAATROPT008434">
    <property type="protein sequence ID" value="ENSAATROPP007592"/>
    <property type="gene ID" value="ENSAATROPG006876"/>
</dbReference>
<keyword evidence="12" id="KW-1185">Reference proteome</keyword>
<dbReference type="AlphaFoldDB" id="A0AAG5D8F6"/>
<dbReference type="InterPro" id="IPR043128">
    <property type="entry name" value="Rev_trsase/Diguanyl_cyclase"/>
</dbReference>
<evidence type="ECO:0000256" key="9">
    <source>
        <dbReference type="ARBA" id="ARBA00023268"/>
    </source>
</evidence>
<keyword evidence="4" id="KW-0548">Nucleotidyltransferase</keyword>
<dbReference type="PROSITE" id="PS50878">
    <property type="entry name" value="RT_POL"/>
    <property type="match status" value="1"/>
</dbReference>
<evidence type="ECO:0000256" key="7">
    <source>
        <dbReference type="ARBA" id="ARBA00022801"/>
    </source>
</evidence>
<keyword evidence="7" id="KW-0378">Hydrolase</keyword>
<evidence type="ECO:0000256" key="4">
    <source>
        <dbReference type="ARBA" id="ARBA00022695"/>
    </source>
</evidence>
<evidence type="ECO:0000313" key="12">
    <source>
        <dbReference type="Proteomes" id="UP000075880"/>
    </source>
</evidence>
<keyword evidence="8" id="KW-0695">RNA-directed DNA polymerase</keyword>
<dbReference type="GO" id="GO:0006508">
    <property type="term" value="P:proteolysis"/>
    <property type="evidence" value="ECO:0007669"/>
    <property type="project" value="UniProtKB-KW"/>
</dbReference>
<sequence>MGSRPMLGKGKQNFLGKDVPVQKYYEIHFHKFFDGLIGSQFLAENNSIINFKRGTIEISGVNFSFEKYFPSKKTYQHYVTLPTDEKGDWTVYEPTQIYEGVTVQPGLYTATGTKTTFVVKSTKPNPPKMLNKKINLKINNFETITPIPISKGQTLTEKDIRKLIRLDHLSEHEKIHLIKLILKNQTVLLKTNEKLTATNVVKHRVITTDEKPTFTKCYRYPHHLKQDVEEQIMELLDNGIIAHSTSPYSSPVWVVPKKTDASGKRKIRVVIDYRKLNEKTIEDKYPIPQIEEILDNLGKSSYFTTLDLKSGFHQIEMDPKDRMKTAFSTTQGHFEFARMPFGLKNAPAAFQRAMNSVLSGLIGNICFVYLDDIIVVGKNLKTHLDNLDTVLQRLSDFNLKIQLDKCEFLKRETEFLGHTITPEGIKPNPDKIAKILDWRLPTTQKEIKQFLGLTGYYRRFIRDYAKLTKPLSKCLKKDATVNFNQEEYRTSFEELKKIISSDQILIYPDFKLPFILTTDASNYALGAVLSQMQDGKERPIAFGSRTLNETESNYSTTEKEALAIIWAVQKYKPYLYGNKFTLITDHKPLTFIKTS</sequence>
<evidence type="ECO:0000256" key="5">
    <source>
        <dbReference type="ARBA" id="ARBA00022722"/>
    </source>
</evidence>
<dbReference type="GO" id="GO:0004519">
    <property type="term" value="F:endonuclease activity"/>
    <property type="evidence" value="ECO:0007669"/>
    <property type="project" value="UniProtKB-KW"/>
</dbReference>
<dbReference type="GO" id="GO:0003964">
    <property type="term" value="F:RNA-directed DNA polymerase activity"/>
    <property type="evidence" value="ECO:0007669"/>
    <property type="project" value="UniProtKB-KW"/>
</dbReference>